<dbReference type="InterPro" id="IPR015424">
    <property type="entry name" value="PyrdxlP-dep_Trfase"/>
</dbReference>
<dbReference type="InterPro" id="IPR050596">
    <property type="entry name" value="AspAT/PAT-like"/>
</dbReference>
<dbReference type="InterPro" id="IPR004839">
    <property type="entry name" value="Aminotransferase_I/II_large"/>
</dbReference>
<sequence>MPELLKTLQKSYNQRLDLVKASKIRSFDNQVSSIPGLVKLTIGEPDLDTPAHIKQAVVSAMDQNQTHYTAQAGTKQLQSAITGYLRRNHSLNYQDETDILVTVGATEAIYGVLETLINPGDQFIIPTPAFALYEPIITLLGGEVIDIDTSTSDFKLNPTILEKTLAENKRVKAVMLSYPNNPSGVTLSEEEVHALAQVVKNRDLFVITDEIYSDLTYDQRPYSIARDLPEQTVYISGVSKSYAMTGWRVGFVAAPATFINRLRKVHAFMVTCPSSIDQAAAAEAFENGDADIEAMLATYQERRDVLYQGLTDIGLKALYPDGAFYLFVKIPEQFGNDDEAFALHMAQIAKVGLIPGSAFGKGGRGYVRLSYAASMTNIKEALRRIRTALSTGLLN</sequence>
<dbReference type="PROSITE" id="PS00105">
    <property type="entry name" value="AA_TRANSFER_CLASS_1"/>
    <property type="match status" value="1"/>
</dbReference>
<dbReference type="RefSeq" id="WP_338346030.1">
    <property type="nucleotide sequence ID" value="NZ_CAUZLR010000003.1"/>
</dbReference>
<name>A0ABM9MR88_9LACO</name>
<keyword evidence="9" id="KW-1185">Reference proteome</keyword>
<dbReference type="InterPro" id="IPR015421">
    <property type="entry name" value="PyrdxlP-dep_Trfase_major"/>
</dbReference>
<dbReference type="PANTHER" id="PTHR46383:SF4">
    <property type="entry name" value="AMINOTRANSFERASE"/>
    <property type="match status" value="1"/>
</dbReference>
<dbReference type="Proteomes" id="UP001314261">
    <property type="component" value="Unassembled WGS sequence"/>
</dbReference>
<gene>
    <name evidence="8" type="ORF">R54839_PPFHFPJH_00593</name>
</gene>
<evidence type="ECO:0000256" key="5">
    <source>
        <dbReference type="ARBA" id="ARBA00022898"/>
    </source>
</evidence>
<proteinExistence type="inferred from homology"/>
<evidence type="ECO:0000256" key="1">
    <source>
        <dbReference type="ARBA" id="ARBA00001933"/>
    </source>
</evidence>
<dbReference type="Gene3D" id="3.40.640.10">
    <property type="entry name" value="Type I PLP-dependent aspartate aminotransferase-like (Major domain)"/>
    <property type="match status" value="1"/>
</dbReference>
<evidence type="ECO:0000256" key="4">
    <source>
        <dbReference type="ARBA" id="ARBA00022679"/>
    </source>
</evidence>
<organism evidence="8 9">
    <name type="scientific">Fructobacillus fructosus</name>
    <dbReference type="NCBI Taxonomy" id="1631"/>
    <lineage>
        <taxon>Bacteria</taxon>
        <taxon>Bacillati</taxon>
        <taxon>Bacillota</taxon>
        <taxon>Bacilli</taxon>
        <taxon>Lactobacillales</taxon>
        <taxon>Lactobacillaceae</taxon>
        <taxon>Fructobacillus</taxon>
    </lineage>
</organism>
<dbReference type="SUPFAM" id="SSF53383">
    <property type="entry name" value="PLP-dependent transferases"/>
    <property type="match status" value="1"/>
</dbReference>
<evidence type="ECO:0000313" key="9">
    <source>
        <dbReference type="Proteomes" id="UP001314261"/>
    </source>
</evidence>
<dbReference type="CDD" id="cd00609">
    <property type="entry name" value="AAT_like"/>
    <property type="match status" value="1"/>
</dbReference>
<dbReference type="PANTHER" id="PTHR46383">
    <property type="entry name" value="ASPARTATE AMINOTRANSFERASE"/>
    <property type="match status" value="1"/>
</dbReference>
<evidence type="ECO:0000256" key="3">
    <source>
        <dbReference type="ARBA" id="ARBA00022576"/>
    </source>
</evidence>
<comment type="caution">
    <text evidence="8">The sequence shown here is derived from an EMBL/GenBank/DDBJ whole genome shotgun (WGS) entry which is preliminary data.</text>
</comment>
<dbReference type="InterPro" id="IPR004838">
    <property type="entry name" value="NHTrfase_class1_PyrdxlP-BS"/>
</dbReference>
<dbReference type="GO" id="GO:0008483">
    <property type="term" value="F:transaminase activity"/>
    <property type="evidence" value="ECO:0007669"/>
    <property type="project" value="UniProtKB-KW"/>
</dbReference>
<protein>
    <recommendedName>
        <fullName evidence="6">Aminotransferase</fullName>
        <ecNumber evidence="6">2.6.1.-</ecNumber>
    </recommendedName>
</protein>
<keyword evidence="4 6" id="KW-0808">Transferase</keyword>
<keyword evidence="5" id="KW-0663">Pyridoxal phosphate</keyword>
<keyword evidence="3 6" id="KW-0032">Aminotransferase</keyword>
<reference evidence="8 9" key="1">
    <citation type="submission" date="2023-10" db="EMBL/GenBank/DDBJ databases">
        <authorList>
            <person name="Botero Cardona J."/>
        </authorList>
    </citation>
    <scope>NUCLEOTIDE SEQUENCE [LARGE SCALE GENOMIC DNA]</scope>
    <source>
        <strain evidence="8 9">R-54839</strain>
    </source>
</reference>
<comment type="cofactor">
    <cofactor evidence="1 6">
        <name>pyridoxal 5'-phosphate</name>
        <dbReference type="ChEBI" id="CHEBI:597326"/>
    </cofactor>
</comment>
<dbReference type="EMBL" id="CAUZLR010000003">
    <property type="protein sequence ID" value="CAK1234390.1"/>
    <property type="molecule type" value="Genomic_DNA"/>
</dbReference>
<feature type="domain" description="Aminotransferase class I/classII large" evidence="7">
    <location>
        <begin position="37"/>
        <end position="385"/>
    </location>
</feature>
<dbReference type="EC" id="2.6.1.-" evidence="6"/>
<evidence type="ECO:0000313" key="8">
    <source>
        <dbReference type="EMBL" id="CAK1234390.1"/>
    </source>
</evidence>
<evidence type="ECO:0000256" key="2">
    <source>
        <dbReference type="ARBA" id="ARBA00007441"/>
    </source>
</evidence>
<evidence type="ECO:0000259" key="7">
    <source>
        <dbReference type="Pfam" id="PF00155"/>
    </source>
</evidence>
<dbReference type="InterPro" id="IPR015422">
    <property type="entry name" value="PyrdxlP-dep_Trfase_small"/>
</dbReference>
<comment type="similarity">
    <text evidence="2 6">Belongs to the class-I pyridoxal-phosphate-dependent aminotransferase family.</text>
</comment>
<dbReference type="Pfam" id="PF00155">
    <property type="entry name" value="Aminotran_1_2"/>
    <property type="match status" value="1"/>
</dbReference>
<dbReference type="Gene3D" id="3.90.1150.10">
    <property type="entry name" value="Aspartate Aminotransferase, domain 1"/>
    <property type="match status" value="1"/>
</dbReference>
<evidence type="ECO:0000256" key="6">
    <source>
        <dbReference type="RuleBase" id="RU000481"/>
    </source>
</evidence>
<accession>A0ABM9MR88</accession>